<dbReference type="GO" id="GO:0004519">
    <property type="term" value="F:endonuclease activity"/>
    <property type="evidence" value="ECO:0007669"/>
    <property type="project" value="UniProtKB-KW"/>
</dbReference>
<dbReference type="AlphaFoldDB" id="A0A3R9ZFE7"/>
<sequence>MTNRFEELHEALLDELRLERIRLLKPLLWRLENNQDVVADVGELREFVTAGSEAEVQPLIAFIDKACSLEGDNIKPVTDTSASSAERMTWVLEQLGLTELRSEILNRMPEPDPMVIVDEEFQDWYTPEVENRNANFWNDYVRVLNKKGWGAESIKTVNDQAREVLRRIEDPTAEHYVSSRGLVVGYVQSGKTANFTAVAAKAIDAGYRLVIILAGTLDNLRNQTQRRLDKELFGREAVLDGRDENKLSDRELKAETYFNDDIEWEYDWETEGQGFVVHGERMGTPGFPRIRRLTTSVNDYLGSGGGANPIIIDDPRTGAVHDPENLANMPCLVAVVKKNASVLDKLNNDLERARRSGKVIADLPTLIIDDESDQASINTKDNRSKKSGEELERTAVNEQITRLLSICPRSQYIGYTATPFANVFVDPADPQDLYPRHYVLMLNEPPEYKGAKWFHDKMDFADNPEDATIDNSNSKALIRELVEENQISEEFYDSLRRDELQEALDMFVLTGGIKKYREEQHEGLSFKHHTMLVHEAVHTTSHTNARKTLSEIWSQRMYGLGGAWDELQELYQSDVLPGMRLDRYNNGYSVPASFDDLKPFILEAVEEITNDVQRDDAPILQVDTEGKDSPNFEMGRVWKVLVGGAKLSRGYTVEGLTVSYFRRRAGGADTLMQTGRWFGFRKGYQDLVRLYCPPSLAEAFEAAMNDEESFRDNIKVYSDLNDSGQPKLTPMNLAPLVHQSLPDLKPTSRNKMFNAYLGATASAPRVVELNSIPDRNQRGKLKANFVNVAIPLLRSLTRTPSDFAYFRLEGARSGAPKPSAGFQKLHAGAINSLSFIELLEKMNWYEGAAYKENNVTPRIQYLRDLIGTGRHASPENSDFAEVAVLLPTPKSKATRTITVPGIDWPVPLVTRNRRDGRHDITGTDRKHAYALENIAAGNPSTVIKPEDWKEFGDQLGGKFSNLELPEPFDLDPMVAQARGAVLLTLFDDRDPEKTPGLRAPGEWTPPNFENGEVGVALAFNSPHRPINEGQEIYQWRVHVPAKEYAISIDAAEVEDS</sequence>
<evidence type="ECO:0000313" key="3">
    <source>
        <dbReference type="Proteomes" id="UP000274907"/>
    </source>
</evidence>
<keyword evidence="3" id="KW-1185">Reference proteome</keyword>
<dbReference type="Pfam" id="PF10593">
    <property type="entry name" value="Z1"/>
    <property type="match status" value="1"/>
</dbReference>
<protein>
    <submittedName>
        <fullName evidence="2">Endonuclease</fullName>
    </submittedName>
</protein>
<proteinExistence type="predicted"/>
<evidence type="ECO:0000313" key="2">
    <source>
        <dbReference type="EMBL" id="RSZ66015.1"/>
    </source>
</evidence>
<gene>
    <name evidence="2" type="ORF">EAH68_00165</name>
</gene>
<feature type="domain" description="Putative endonuclease Z1" evidence="1">
    <location>
        <begin position="499"/>
        <end position="739"/>
    </location>
</feature>
<dbReference type="InterPro" id="IPR018310">
    <property type="entry name" value="Put_endonuclease_Z1-dom"/>
</dbReference>
<keyword evidence="2" id="KW-0378">Hydrolase</keyword>
<keyword evidence="2" id="KW-0540">Nuclease</keyword>
<organism evidence="2 3">
    <name type="scientific">Corynebacterium hylobatis</name>
    <dbReference type="NCBI Taxonomy" id="1859290"/>
    <lineage>
        <taxon>Bacteria</taxon>
        <taxon>Bacillati</taxon>
        <taxon>Actinomycetota</taxon>
        <taxon>Actinomycetes</taxon>
        <taxon>Mycobacteriales</taxon>
        <taxon>Corynebacteriaceae</taxon>
        <taxon>Corynebacterium</taxon>
    </lineage>
</organism>
<reference evidence="2 3" key="1">
    <citation type="submission" date="2018-12" db="EMBL/GenBank/DDBJ databases">
        <title>YIM 101343 draft genome.</title>
        <authorList>
            <person name="Chen X."/>
        </authorList>
    </citation>
    <scope>NUCLEOTIDE SEQUENCE [LARGE SCALE GENOMIC DNA]</scope>
    <source>
        <strain evidence="2 3">YIM 101343</strain>
    </source>
</reference>
<comment type="caution">
    <text evidence="2">The sequence shown here is derived from an EMBL/GenBank/DDBJ whole genome shotgun (WGS) entry which is preliminary data.</text>
</comment>
<accession>A0A3R9ZFE7</accession>
<dbReference type="OrthoDB" id="436461at2"/>
<dbReference type="EMBL" id="RXHJ01000001">
    <property type="protein sequence ID" value="RSZ66015.1"/>
    <property type="molecule type" value="Genomic_DNA"/>
</dbReference>
<dbReference type="Proteomes" id="UP000274907">
    <property type="component" value="Unassembled WGS sequence"/>
</dbReference>
<name>A0A3R9ZFE7_9CORY</name>
<dbReference type="RefSeq" id="WP_126119304.1">
    <property type="nucleotide sequence ID" value="NZ_RXHJ01000001.1"/>
</dbReference>
<evidence type="ECO:0000259" key="1">
    <source>
        <dbReference type="Pfam" id="PF10593"/>
    </source>
</evidence>
<keyword evidence="2" id="KW-0255">Endonuclease</keyword>